<accession>A0A183T3S3</accession>
<gene>
    <name evidence="1" type="ORF">SSLN_LOCUS11121</name>
</gene>
<protein>
    <submittedName>
        <fullName evidence="3">CUB domain-containing protein</fullName>
    </submittedName>
</protein>
<proteinExistence type="predicted"/>
<sequence length="131" mass="14256">MTRGNRTVSHTWDVADAAAGRALVRQLTSPNTFCESSAQNRVRTPREAPPGVGYDWLMPTNGPETAISAELSLSFSNVVALSTTAADPINESRCFLPWRCVFQLHGVAPDGSFQLVCNSYSEWCEESANGF</sequence>
<dbReference type="Proteomes" id="UP000275846">
    <property type="component" value="Unassembled WGS sequence"/>
</dbReference>
<dbReference type="AlphaFoldDB" id="A0A183T3S3"/>
<organism evidence="3">
    <name type="scientific">Schistocephalus solidus</name>
    <name type="common">Tapeworm</name>
    <dbReference type="NCBI Taxonomy" id="70667"/>
    <lineage>
        <taxon>Eukaryota</taxon>
        <taxon>Metazoa</taxon>
        <taxon>Spiralia</taxon>
        <taxon>Lophotrochozoa</taxon>
        <taxon>Platyhelminthes</taxon>
        <taxon>Cestoda</taxon>
        <taxon>Eucestoda</taxon>
        <taxon>Diphyllobothriidea</taxon>
        <taxon>Diphyllobothriidae</taxon>
        <taxon>Schistocephalus</taxon>
    </lineage>
</organism>
<evidence type="ECO:0000313" key="2">
    <source>
        <dbReference type="Proteomes" id="UP000275846"/>
    </source>
</evidence>
<reference evidence="3" key="1">
    <citation type="submission" date="2016-06" db="UniProtKB">
        <authorList>
            <consortium name="WormBaseParasite"/>
        </authorList>
    </citation>
    <scope>IDENTIFICATION</scope>
</reference>
<name>A0A183T3S3_SCHSO</name>
<keyword evidence="2" id="KW-1185">Reference proteome</keyword>
<evidence type="ECO:0000313" key="1">
    <source>
        <dbReference type="EMBL" id="VDL97506.1"/>
    </source>
</evidence>
<evidence type="ECO:0000313" key="3">
    <source>
        <dbReference type="WBParaSite" id="SSLN_0001154801-mRNA-1"/>
    </source>
</evidence>
<dbReference type="EMBL" id="UYSU01036311">
    <property type="protein sequence ID" value="VDL97506.1"/>
    <property type="molecule type" value="Genomic_DNA"/>
</dbReference>
<dbReference type="WBParaSite" id="SSLN_0001154801-mRNA-1">
    <property type="protein sequence ID" value="SSLN_0001154801-mRNA-1"/>
    <property type="gene ID" value="SSLN_0001154801"/>
</dbReference>
<reference evidence="1 2" key="2">
    <citation type="submission" date="2018-11" db="EMBL/GenBank/DDBJ databases">
        <authorList>
            <consortium name="Pathogen Informatics"/>
        </authorList>
    </citation>
    <scope>NUCLEOTIDE SEQUENCE [LARGE SCALE GENOMIC DNA]</scope>
    <source>
        <strain evidence="1 2">NST_G2</strain>
    </source>
</reference>